<accession>X1BRP0</accession>
<gene>
    <name evidence="1" type="ORF">S01H4_43294</name>
</gene>
<protein>
    <submittedName>
        <fullName evidence="1">Uncharacterized protein</fullName>
    </submittedName>
</protein>
<feature type="non-terminal residue" evidence="1">
    <location>
        <position position="1"/>
    </location>
</feature>
<dbReference type="AlphaFoldDB" id="X1BRP0"/>
<reference evidence="1" key="1">
    <citation type="journal article" date="2014" name="Front. Microbiol.">
        <title>High frequency of phylogenetically diverse reductive dehalogenase-homologous genes in deep subseafloor sedimentary metagenomes.</title>
        <authorList>
            <person name="Kawai M."/>
            <person name="Futagami T."/>
            <person name="Toyoda A."/>
            <person name="Takaki Y."/>
            <person name="Nishi S."/>
            <person name="Hori S."/>
            <person name="Arai W."/>
            <person name="Tsubouchi T."/>
            <person name="Morono Y."/>
            <person name="Uchiyama I."/>
            <person name="Ito T."/>
            <person name="Fujiyama A."/>
            <person name="Inagaki F."/>
            <person name="Takami H."/>
        </authorList>
    </citation>
    <scope>NUCLEOTIDE SEQUENCE</scope>
    <source>
        <strain evidence="1">Expedition CK06-06</strain>
    </source>
</reference>
<organism evidence="1">
    <name type="scientific">marine sediment metagenome</name>
    <dbReference type="NCBI Taxonomy" id="412755"/>
    <lineage>
        <taxon>unclassified sequences</taxon>
        <taxon>metagenomes</taxon>
        <taxon>ecological metagenomes</taxon>
    </lineage>
</organism>
<comment type="caution">
    <text evidence="1">The sequence shown here is derived from an EMBL/GenBank/DDBJ whole genome shotgun (WGS) entry which is preliminary data.</text>
</comment>
<sequence>SHIFSSEEDGSEKILGIAVGNVFLYINQIANFNTE</sequence>
<proteinExistence type="predicted"/>
<evidence type="ECO:0000313" key="1">
    <source>
        <dbReference type="EMBL" id="GAG97730.1"/>
    </source>
</evidence>
<dbReference type="EMBL" id="BART01023866">
    <property type="protein sequence ID" value="GAG97730.1"/>
    <property type="molecule type" value="Genomic_DNA"/>
</dbReference>
<name>X1BRP0_9ZZZZ</name>